<evidence type="ECO:0000313" key="3">
    <source>
        <dbReference type="EMBL" id="QHT73693.1"/>
    </source>
</evidence>
<proteinExistence type="predicted"/>
<sequence>MTDLVNPYKNTIFYTRIKLLPYQMNNELYINLKNNLKKKVEKKCNKYGYINNIHKILSYSDGTINAEDFTASAVFDIKYSANVVIPVENTKIIVKILKMNNMAILAENGPIKVPLKYDKISNKFKAVQGTILYNNKQIKVGEYLIISILAKRFYNKDKYISVYGYIEDVPTEEQIKEFFEINQEDKESIENESTLTEYVTFNEDEGVEENKSSMIIKENDYVKQSRVINL</sequence>
<dbReference type="AlphaFoldDB" id="A0A6C0H0U0"/>
<evidence type="ECO:0008006" key="4">
    <source>
        <dbReference type="Google" id="ProtNLM"/>
    </source>
</evidence>
<dbReference type="EMBL" id="MN739831">
    <property type="protein sequence ID" value="QHT73693.1"/>
    <property type="molecule type" value="Genomic_DNA"/>
</dbReference>
<keyword evidence="2" id="KW-0804">Transcription</keyword>
<keyword evidence="1" id="KW-0240">DNA-directed RNA polymerase</keyword>
<accession>A0A6C0H0U0</accession>
<dbReference type="Gene3D" id="3.30.1490.120">
    <property type="entry name" value="RNA polymerase Rpb7-like, N-terminal domain"/>
    <property type="match status" value="1"/>
</dbReference>
<dbReference type="GO" id="GO:0000428">
    <property type="term" value="C:DNA-directed RNA polymerase complex"/>
    <property type="evidence" value="ECO:0007669"/>
    <property type="project" value="UniProtKB-KW"/>
</dbReference>
<evidence type="ECO:0000256" key="1">
    <source>
        <dbReference type="ARBA" id="ARBA00022478"/>
    </source>
</evidence>
<dbReference type="InterPro" id="IPR036898">
    <property type="entry name" value="RNA_pol_Rpb7-like_N_sf"/>
</dbReference>
<evidence type="ECO:0000256" key="2">
    <source>
        <dbReference type="ARBA" id="ARBA00023163"/>
    </source>
</evidence>
<name>A0A6C0H0U0_9ZZZZ</name>
<organism evidence="3">
    <name type="scientific">viral metagenome</name>
    <dbReference type="NCBI Taxonomy" id="1070528"/>
    <lineage>
        <taxon>unclassified sequences</taxon>
        <taxon>metagenomes</taxon>
        <taxon>organismal metagenomes</taxon>
    </lineage>
</organism>
<reference evidence="3" key="1">
    <citation type="journal article" date="2020" name="Nature">
        <title>Giant virus diversity and host interactions through global metagenomics.</title>
        <authorList>
            <person name="Schulz F."/>
            <person name="Roux S."/>
            <person name="Paez-Espino D."/>
            <person name="Jungbluth S."/>
            <person name="Walsh D.A."/>
            <person name="Denef V.J."/>
            <person name="McMahon K.D."/>
            <person name="Konstantinidis K.T."/>
            <person name="Eloe-Fadrosh E.A."/>
            <person name="Kyrpides N.C."/>
            <person name="Woyke T."/>
        </authorList>
    </citation>
    <scope>NUCLEOTIDE SEQUENCE</scope>
    <source>
        <strain evidence="3">GVMAG-M-3300023179-4</strain>
    </source>
</reference>
<protein>
    <recommendedName>
        <fullName evidence="4">RNA polymerase Rpb7-like N-terminal domain-containing protein</fullName>
    </recommendedName>
</protein>